<reference evidence="1 2" key="2">
    <citation type="journal article" date="2022" name="Mol. Biol. Evol.">
        <title>Comparative Genomics Reveals Insights into the Divergent Evolution of Astigmatic Mites and Household Pest Adaptations.</title>
        <authorList>
            <person name="Xiong Q."/>
            <person name="Wan A.T."/>
            <person name="Liu X."/>
            <person name="Fung C.S."/>
            <person name="Xiao X."/>
            <person name="Malainual N."/>
            <person name="Hou J."/>
            <person name="Wang L."/>
            <person name="Wang M."/>
            <person name="Yang K.Y."/>
            <person name="Cui Y."/>
            <person name="Leung E.L."/>
            <person name="Nong W."/>
            <person name="Shin S.K."/>
            <person name="Au S.W."/>
            <person name="Jeong K.Y."/>
            <person name="Chew F.T."/>
            <person name="Hui J.H."/>
            <person name="Leung T.F."/>
            <person name="Tungtrongchitr A."/>
            <person name="Zhong N."/>
            <person name="Liu Z."/>
            <person name="Tsui S.K."/>
        </authorList>
    </citation>
    <scope>NUCLEOTIDE SEQUENCE [LARGE SCALE GENOMIC DNA]</scope>
    <source>
        <strain evidence="1">Derp</strain>
    </source>
</reference>
<organism evidence="1 2">
    <name type="scientific">Dermatophagoides pteronyssinus</name>
    <name type="common">European house dust mite</name>
    <dbReference type="NCBI Taxonomy" id="6956"/>
    <lineage>
        <taxon>Eukaryota</taxon>
        <taxon>Metazoa</taxon>
        <taxon>Ecdysozoa</taxon>
        <taxon>Arthropoda</taxon>
        <taxon>Chelicerata</taxon>
        <taxon>Arachnida</taxon>
        <taxon>Acari</taxon>
        <taxon>Acariformes</taxon>
        <taxon>Sarcoptiformes</taxon>
        <taxon>Astigmata</taxon>
        <taxon>Psoroptidia</taxon>
        <taxon>Analgoidea</taxon>
        <taxon>Pyroglyphidae</taxon>
        <taxon>Dermatophagoidinae</taxon>
        <taxon>Dermatophagoides</taxon>
    </lineage>
</organism>
<name>A0ABQ8J198_DERPT</name>
<protein>
    <submittedName>
        <fullName evidence="1">Uncharacterized protein</fullName>
    </submittedName>
</protein>
<sequence>MLAIKDDCKLHLLSIQTRIVMRIDSKEIKTAKKSDLSSDFDKHIKPKTRSIYNGNGNNTNLVIY</sequence>
<dbReference type="Proteomes" id="UP000887458">
    <property type="component" value="Unassembled WGS sequence"/>
</dbReference>
<keyword evidence="2" id="KW-1185">Reference proteome</keyword>
<dbReference type="EMBL" id="NJHN03000095">
    <property type="protein sequence ID" value="KAH9416332.1"/>
    <property type="molecule type" value="Genomic_DNA"/>
</dbReference>
<reference evidence="1 2" key="1">
    <citation type="journal article" date="2018" name="J. Allergy Clin. Immunol.">
        <title>High-quality assembly of Dermatophagoides pteronyssinus genome and transcriptome reveals a wide range of novel allergens.</title>
        <authorList>
            <person name="Liu X.Y."/>
            <person name="Yang K.Y."/>
            <person name="Wang M.Q."/>
            <person name="Kwok J.S."/>
            <person name="Zeng X."/>
            <person name="Yang Z."/>
            <person name="Xiao X.J."/>
            <person name="Lau C.P."/>
            <person name="Li Y."/>
            <person name="Huang Z.M."/>
            <person name="Ba J.G."/>
            <person name="Yim A.K."/>
            <person name="Ouyang C.Y."/>
            <person name="Ngai S.M."/>
            <person name="Chan T.F."/>
            <person name="Leung E.L."/>
            <person name="Liu L."/>
            <person name="Liu Z.G."/>
            <person name="Tsui S.K."/>
        </authorList>
    </citation>
    <scope>NUCLEOTIDE SEQUENCE [LARGE SCALE GENOMIC DNA]</scope>
    <source>
        <strain evidence="1">Derp</strain>
    </source>
</reference>
<accession>A0ABQ8J198</accession>
<evidence type="ECO:0000313" key="2">
    <source>
        <dbReference type="Proteomes" id="UP000887458"/>
    </source>
</evidence>
<evidence type="ECO:0000313" key="1">
    <source>
        <dbReference type="EMBL" id="KAH9416332.1"/>
    </source>
</evidence>
<gene>
    <name evidence="1" type="ORF">DERP_000837</name>
</gene>
<comment type="caution">
    <text evidence="1">The sequence shown here is derived from an EMBL/GenBank/DDBJ whole genome shotgun (WGS) entry which is preliminary data.</text>
</comment>
<proteinExistence type="predicted"/>